<feature type="domain" description="AMP-binding enzyme C-terminal" evidence="1">
    <location>
        <begin position="38"/>
        <end position="109"/>
    </location>
</feature>
<evidence type="ECO:0000259" key="1">
    <source>
        <dbReference type="Pfam" id="PF13193"/>
    </source>
</evidence>
<proteinExistence type="predicted"/>
<dbReference type="Gene3D" id="3.30.300.30">
    <property type="match status" value="1"/>
</dbReference>
<evidence type="ECO:0000313" key="2">
    <source>
        <dbReference type="Proteomes" id="UP000001554"/>
    </source>
</evidence>
<reference evidence="2" key="1">
    <citation type="journal article" date="2020" name="Nat. Ecol. Evol.">
        <title>Deeply conserved synteny resolves early events in vertebrate evolution.</title>
        <authorList>
            <person name="Simakov O."/>
            <person name="Marletaz F."/>
            <person name="Yue J.X."/>
            <person name="O'Connell B."/>
            <person name="Jenkins J."/>
            <person name="Brandt A."/>
            <person name="Calef R."/>
            <person name="Tung C.H."/>
            <person name="Huang T.K."/>
            <person name="Schmutz J."/>
            <person name="Satoh N."/>
            <person name="Yu J.K."/>
            <person name="Putnam N.H."/>
            <person name="Green R.E."/>
            <person name="Rokhsar D.S."/>
        </authorList>
    </citation>
    <scope>NUCLEOTIDE SEQUENCE [LARGE SCALE GENOMIC DNA]</scope>
    <source>
        <strain evidence="2">S238N-H82</strain>
    </source>
</reference>
<dbReference type="Pfam" id="PF13193">
    <property type="entry name" value="AMP-binding_C"/>
    <property type="match status" value="1"/>
</dbReference>
<dbReference type="AlphaFoldDB" id="A0A9J7N350"/>
<dbReference type="RefSeq" id="XP_035687736.1">
    <property type="nucleotide sequence ID" value="XM_035831843.1"/>
</dbReference>
<sequence>MGDMGCIGDDGLLRITGRKTELIIKDSENIYPAMIELPLQEHPAVQDVKVVGVPDAVYGEELCACIILKSREGVGEEEMKQFANDHGLIEEYTPEYILFVDSFPKTTNGRKVDRKNLRSAAMERLGLKELDS</sequence>
<keyword evidence="2" id="KW-1185">Reference proteome</keyword>
<organism evidence="2 3">
    <name type="scientific">Branchiostoma floridae</name>
    <name type="common">Florida lancelet</name>
    <name type="synonym">Amphioxus</name>
    <dbReference type="NCBI Taxonomy" id="7739"/>
    <lineage>
        <taxon>Eukaryota</taxon>
        <taxon>Metazoa</taxon>
        <taxon>Chordata</taxon>
        <taxon>Cephalochordata</taxon>
        <taxon>Leptocardii</taxon>
        <taxon>Amphioxiformes</taxon>
        <taxon>Branchiostomatidae</taxon>
        <taxon>Branchiostoma</taxon>
    </lineage>
</organism>
<accession>A0A9J7N350</accession>
<dbReference type="OrthoDB" id="10253115at2759"/>
<dbReference type="GeneID" id="118423618"/>
<dbReference type="KEGG" id="bfo:118423618"/>
<dbReference type="PANTHER" id="PTHR42814:SF3">
    <property type="entry name" value="BETA-N-ACETYLHEXOSAMINIDASE"/>
    <property type="match status" value="1"/>
</dbReference>
<dbReference type="InterPro" id="IPR045851">
    <property type="entry name" value="AMP-bd_C_sf"/>
</dbReference>
<evidence type="ECO:0000313" key="3">
    <source>
        <dbReference type="RefSeq" id="XP_035687736.1"/>
    </source>
</evidence>
<dbReference type="PANTHER" id="PTHR42814">
    <property type="entry name" value="AMP-BINDING DOMAIN-CONTAINING PROTEIN"/>
    <property type="match status" value="1"/>
</dbReference>
<gene>
    <name evidence="3" type="primary">LOC118423618</name>
</gene>
<dbReference type="InterPro" id="IPR025110">
    <property type="entry name" value="AMP-bd_C"/>
</dbReference>
<protein>
    <submittedName>
        <fullName evidence="3">Acyl-CoA synthetase YngI</fullName>
    </submittedName>
</protein>
<dbReference type="SUPFAM" id="SSF56801">
    <property type="entry name" value="Acetyl-CoA synthetase-like"/>
    <property type="match status" value="1"/>
</dbReference>
<dbReference type="Proteomes" id="UP000001554">
    <property type="component" value="Chromosome 9"/>
</dbReference>
<name>A0A9J7N350_BRAFL</name>
<reference evidence="3" key="2">
    <citation type="submission" date="2025-08" db="UniProtKB">
        <authorList>
            <consortium name="RefSeq"/>
        </authorList>
    </citation>
    <scope>IDENTIFICATION</scope>
    <source>
        <strain evidence="3">S238N-H82</strain>
        <tissue evidence="3">Testes</tissue>
    </source>
</reference>
<dbReference type="OMA" id="PAMIELP"/>